<evidence type="ECO:0000256" key="1">
    <source>
        <dbReference type="ARBA" id="ARBA00004651"/>
    </source>
</evidence>
<dbReference type="RefSeq" id="WP_125127257.1">
    <property type="nucleotide sequence ID" value="NZ_RHJS01000002.1"/>
</dbReference>
<evidence type="ECO:0000256" key="6">
    <source>
        <dbReference type="SAM" id="Phobius"/>
    </source>
</evidence>
<evidence type="ECO:0000313" key="9">
    <source>
        <dbReference type="Proteomes" id="UP000274920"/>
    </source>
</evidence>
<evidence type="ECO:0000256" key="3">
    <source>
        <dbReference type="ARBA" id="ARBA00022692"/>
    </source>
</evidence>
<comment type="subcellular location">
    <subcellularLocation>
        <location evidence="1">Cell membrane</location>
        <topology evidence="1">Multi-pass membrane protein</topology>
    </subcellularLocation>
</comment>
<evidence type="ECO:0000259" key="7">
    <source>
        <dbReference type="Pfam" id="PF13396"/>
    </source>
</evidence>
<evidence type="ECO:0000313" key="8">
    <source>
        <dbReference type="EMBL" id="RRK31619.1"/>
    </source>
</evidence>
<keyword evidence="9" id="KW-1185">Reference proteome</keyword>
<organism evidence="8 9">
    <name type="scientific">Schaedlerella arabinosiphila</name>
    <dbReference type="NCBI Taxonomy" id="2044587"/>
    <lineage>
        <taxon>Bacteria</taxon>
        <taxon>Bacillati</taxon>
        <taxon>Bacillota</taxon>
        <taxon>Clostridia</taxon>
        <taxon>Lachnospirales</taxon>
        <taxon>Lachnospiraceae</taxon>
        <taxon>Schaedlerella</taxon>
    </lineage>
</organism>
<proteinExistence type="predicted"/>
<comment type="caution">
    <text evidence="8">The sequence shown here is derived from an EMBL/GenBank/DDBJ whole genome shotgun (WGS) entry which is preliminary data.</text>
</comment>
<dbReference type="GO" id="GO:0005886">
    <property type="term" value="C:plasma membrane"/>
    <property type="evidence" value="ECO:0007669"/>
    <property type="project" value="UniProtKB-SubCell"/>
</dbReference>
<feature type="transmembrane region" description="Helical" evidence="6">
    <location>
        <begin position="6"/>
        <end position="30"/>
    </location>
</feature>
<dbReference type="InterPro" id="IPR027379">
    <property type="entry name" value="CLS_N"/>
</dbReference>
<dbReference type="Pfam" id="PF13396">
    <property type="entry name" value="PLDc_N"/>
    <property type="match status" value="1"/>
</dbReference>
<keyword evidence="3 6" id="KW-0812">Transmembrane</keyword>
<name>A0A426DFP5_9FIRM</name>
<reference evidence="8" key="1">
    <citation type="submission" date="2018-10" db="EMBL/GenBank/DDBJ databases">
        <title>Schaedlerella arabinophila gen. nov. sp. nov., isolated from the mouse intestinal tract and comparative analysis with the genome of the closely related altered Schaedler flora strain ASF502.</title>
        <authorList>
            <person name="Miyake S."/>
            <person name="Soh M."/>
            <person name="Seedorf H."/>
        </authorList>
    </citation>
    <scope>NUCLEOTIDE SEQUENCE [LARGE SCALE GENOMIC DNA]</scope>
    <source>
        <strain evidence="8">DSM 106076</strain>
    </source>
</reference>
<keyword evidence="4 6" id="KW-1133">Transmembrane helix</keyword>
<dbReference type="AlphaFoldDB" id="A0A426DFP5"/>
<dbReference type="Proteomes" id="UP000274920">
    <property type="component" value="Unassembled WGS sequence"/>
</dbReference>
<accession>A0A426DFP5</accession>
<feature type="transmembrane region" description="Helical" evidence="6">
    <location>
        <begin position="42"/>
        <end position="61"/>
    </location>
</feature>
<protein>
    <recommendedName>
        <fullName evidence="7">Cardiolipin synthase N-terminal domain-containing protein</fullName>
    </recommendedName>
</protein>
<evidence type="ECO:0000256" key="4">
    <source>
        <dbReference type="ARBA" id="ARBA00022989"/>
    </source>
</evidence>
<keyword evidence="2" id="KW-1003">Cell membrane</keyword>
<dbReference type="EMBL" id="RHJS01000002">
    <property type="protein sequence ID" value="RRK31619.1"/>
    <property type="molecule type" value="Genomic_DNA"/>
</dbReference>
<evidence type="ECO:0000256" key="2">
    <source>
        <dbReference type="ARBA" id="ARBA00022475"/>
    </source>
</evidence>
<gene>
    <name evidence="8" type="ORF">EBB54_09795</name>
</gene>
<feature type="domain" description="Cardiolipin synthase N-terminal" evidence="7">
    <location>
        <begin position="20"/>
        <end position="62"/>
    </location>
</feature>
<keyword evidence="5 6" id="KW-0472">Membrane</keyword>
<evidence type="ECO:0000256" key="5">
    <source>
        <dbReference type="ARBA" id="ARBA00023136"/>
    </source>
</evidence>
<sequence length="67" mass="7706">MNTLFEILSLLVPVLLIDIALAVAAVRHILRHPRYRFGNKTMWLVIVVVLLLFGPIIYFVFGKVENE</sequence>